<sequence length="109" mass="12397">MRYPTLFATILALIASAQFGAAAPIPRDALEARRELDPLVARRIVLHSAYESMDDEFESLLSAASLDTSEEGYQAEVFDNWHNWERRSSSSRKEVTLEGQLDEYGWIDM</sequence>
<evidence type="ECO:0000313" key="3">
    <source>
        <dbReference type="Proteomes" id="UP000292702"/>
    </source>
</evidence>
<keyword evidence="3" id="KW-1185">Reference proteome</keyword>
<dbReference type="Proteomes" id="UP000292702">
    <property type="component" value="Unassembled WGS sequence"/>
</dbReference>
<feature type="chain" id="PRO_5020622943" evidence="1">
    <location>
        <begin position="23"/>
        <end position="109"/>
    </location>
</feature>
<dbReference type="AlphaFoldDB" id="A0A4R0R8M7"/>
<protein>
    <submittedName>
        <fullName evidence="2">Uncharacterized protein</fullName>
    </submittedName>
</protein>
<evidence type="ECO:0000256" key="1">
    <source>
        <dbReference type="SAM" id="SignalP"/>
    </source>
</evidence>
<organism evidence="2 3">
    <name type="scientific">Steccherinum ochraceum</name>
    <dbReference type="NCBI Taxonomy" id="92696"/>
    <lineage>
        <taxon>Eukaryota</taxon>
        <taxon>Fungi</taxon>
        <taxon>Dikarya</taxon>
        <taxon>Basidiomycota</taxon>
        <taxon>Agaricomycotina</taxon>
        <taxon>Agaricomycetes</taxon>
        <taxon>Polyporales</taxon>
        <taxon>Steccherinaceae</taxon>
        <taxon>Steccherinum</taxon>
    </lineage>
</organism>
<feature type="signal peptide" evidence="1">
    <location>
        <begin position="1"/>
        <end position="22"/>
    </location>
</feature>
<gene>
    <name evidence="2" type="ORF">EIP91_010869</name>
</gene>
<dbReference type="EMBL" id="RWJN01000679">
    <property type="protein sequence ID" value="TCD60018.1"/>
    <property type="molecule type" value="Genomic_DNA"/>
</dbReference>
<reference evidence="2 3" key="1">
    <citation type="submission" date="2018-11" db="EMBL/GenBank/DDBJ databases">
        <title>Genome assembly of Steccherinum ochraceum LE-BIN_3174, the white-rot fungus of the Steccherinaceae family (The Residual Polyporoid clade, Polyporales, Basidiomycota).</title>
        <authorList>
            <person name="Fedorova T.V."/>
            <person name="Glazunova O.A."/>
            <person name="Landesman E.O."/>
            <person name="Moiseenko K.V."/>
            <person name="Psurtseva N.V."/>
            <person name="Savinova O.S."/>
            <person name="Shakhova N.V."/>
            <person name="Tyazhelova T.V."/>
            <person name="Vasina D.V."/>
        </authorList>
    </citation>
    <scope>NUCLEOTIDE SEQUENCE [LARGE SCALE GENOMIC DNA]</scope>
    <source>
        <strain evidence="2 3">LE-BIN_3174</strain>
    </source>
</reference>
<evidence type="ECO:0000313" key="2">
    <source>
        <dbReference type="EMBL" id="TCD60018.1"/>
    </source>
</evidence>
<accession>A0A4R0R8M7</accession>
<name>A0A4R0R8M7_9APHY</name>
<dbReference type="OrthoDB" id="10544907at2759"/>
<keyword evidence="1" id="KW-0732">Signal</keyword>
<comment type="caution">
    <text evidence="2">The sequence shown here is derived from an EMBL/GenBank/DDBJ whole genome shotgun (WGS) entry which is preliminary data.</text>
</comment>
<proteinExistence type="predicted"/>